<dbReference type="Gene3D" id="3.40.50.720">
    <property type="entry name" value="NAD(P)-binding Rossmann-like Domain"/>
    <property type="match status" value="1"/>
</dbReference>
<name>A0AAX4PJC2_9CHLO</name>
<dbReference type="InterPro" id="IPR003099">
    <property type="entry name" value="Prephen_DH"/>
</dbReference>
<evidence type="ECO:0000313" key="4">
    <source>
        <dbReference type="EMBL" id="WZN66168.1"/>
    </source>
</evidence>
<evidence type="ECO:0000259" key="3">
    <source>
        <dbReference type="PROSITE" id="PS51176"/>
    </source>
</evidence>
<accession>A0AAX4PJC2</accession>
<protein>
    <submittedName>
        <fullName evidence="4">Arogenate dehydrogenase</fullName>
    </submittedName>
</protein>
<keyword evidence="5" id="KW-1185">Reference proteome</keyword>
<dbReference type="InterPro" id="IPR036291">
    <property type="entry name" value="NAD(P)-bd_dom_sf"/>
</dbReference>
<dbReference type="SUPFAM" id="SSF51735">
    <property type="entry name" value="NAD(P)-binding Rossmann-fold domains"/>
    <property type="match status" value="1"/>
</dbReference>
<dbReference type="AlphaFoldDB" id="A0AAX4PJC2"/>
<dbReference type="PANTHER" id="PTHR43207:SF4">
    <property type="entry name" value="AROGENATE DEHYDROGENASE 2, CHLOROPLASTIC"/>
    <property type="match status" value="1"/>
</dbReference>
<dbReference type="GO" id="GO:0008977">
    <property type="term" value="F:prephenate dehydrogenase (NAD+) activity"/>
    <property type="evidence" value="ECO:0007669"/>
    <property type="project" value="InterPro"/>
</dbReference>
<dbReference type="Pfam" id="PF03807">
    <property type="entry name" value="F420_oxidored"/>
    <property type="match status" value="1"/>
</dbReference>
<dbReference type="InterPro" id="IPR028939">
    <property type="entry name" value="P5C_Rdtase_cat_N"/>
</dbReference>
<dbReference type="GO" id="GO:0004665">
    <property type="term" value="F:prephenate dehydrogenase (NADP+) activity"/>
    <property type="evidence" value="ECO:0007669"/>
    <property type="project" value="InterPro"/>
</dbReference>
<evidence type="ECO:0000313" key="5">
    <source>
        <dbReference type="Proteomes" id="UP001472866"/>
    </source>
</evidence>
<evidence type="ECO:0000256" key="2">
    <source>
        <dbReference type="SAM" id="MobiDB-lite"/>
    </source>
</evidence>
<dbReference type="InterPro" id="IPR059064">
    <property type="entry name" value="TYRAAT2_C"/>
</dbReference>
<feature type="region of interest" description="Disordered" evidence="2">
    <location>
        <begin position="30"/>
        <end position="56"/>
    </location>
</feature>
<sequence length="343" mass="38988">MGSGCTKPGRGGVAPCVALDAAQPFDFESKKQKEKNDLEAPAEAAGPVPGNQRDTDCDVPKLKIGVVGFGTFGQFLAKRFVSQGHTVLATSRSDRYQDLAKELGVRYFSNVDDFCEEHPEVVVLCTSILSTEQVVTNFPFLRLKRNTLLVDVLSVKEFPKKLMLRQVPEEFDILCTHPMFGPDSGKASWEGLPMMFDRVRVNAENPVNEERCHNFLRIFEHEGCRMIPMTCEEHDRQAASTQFITHTVGRMLGDMQLESTKINTKGYESLLNLIDNTCNDSFELYYGLFMYNQNATETLEAMERSFDRTKKRLFDQLHEVLREQLFGDDQPEHILKQQKKLKS</sequence>
<dbReference type="PROSITE" id="PS51176">
    <property type="entry name" value="PDH_ADH"/>
    <property type="match status" value="1"/>
</dbReference>
<dbReference type="Proteomes" id="UP001472866">
    <property type="component" value="Chromosome 14"/>
</dbReference>
<dbReference type="EMBL" id="CP151514">
    <property type="protein sequence ID" value="WZN66168.1"/>
    <property type="molecule type" value="Genomic_DNA"/>
</dbReference>
<dbReference type="GO" id="GO:0006571">
    <property type="term" value="P:tyrosine biosynthetic process"/>
    <property type="evidence" value="ECO:0007669"/>
    <property type="project" value="InterPro"/>
</dbReference>
<dbReference type="InterPro" id="IPR045011">
    <property type="entry name" value="TYRAAT1/2"/>
</dbReference>
<dbReference type="GO" id="GO:0033730">
    <property type="term" value="F:arogenate dehydrogenase (NADP+) activity"/>
    <property type="evidence" value="ECO:0007669"/>
    <property type="project" value="InterPro"/>
</dbReference>
<evidence type="ECO:0000256" key="1">
    <source>
        <dbReference type="ARBA" id="ARBA00023002"/>
    </source>
</evidence>
<dbReference type="Pfam" id="PF26213">
    <property type="entry name" value="TYRAAT1_C"/>
    <property type="match status" value="1"/>
</dbReference>
<feature type="compositionally biased region" description="Low complexity" evidence="2">
    <location>
        <begin position="39"/>
        <end position="50"/>
    </location>
</feature>
<keyword evidence="1" id="KW-0560">Oxidoreductase</keyword>
<dbReference type="InterPro" id="IPR008927">
    <property type="entry name" value="6-PGluconate_DH-like_C_sf"/>
</dbReference>
<organism evidence="4 5">
    <name type="scientific">Chloropicon roscoffensis</name>
    <dbReference type="NCBI Taxonomy" id="1461544"/>
    <lineage>
        <taxon>Eukaryota</taxon>
        <taxon>Viridiplantae</taxon>
        <taxon>Chlorophyta</taxon>
        <taxon>Chloropicophyceae</taxon>
        <taxon>Chloropicales</taxon>
        <taxon>Chloropicaceae</taxon>
        <taxon>Chloropicon</taxon>
    </lineage>
</organism>
<proteinExistence type="predicted"/>
<reference evidence="4 5" key="1">
    <citation type="submission" date="2024-03" db="EMBL/GenBank/DDBJ databases">
        <title>Complete genome sequence of the green alga Chloropicon roscoffensis RCC1871.</title>
        <authorList>
            <person name="Lemieux C."/>
            <person name="Pombert J.-F."/>
            <person name="Otis C."/>
            <person name="Turmel M."/>
        </authorList>
    </citation>
    <scope>NUCLEOTIDE SEQUENCE [LARGE SCALE GENOMIC DNA]</scope>
    <source>
        <strain evidence="4 5">RCC1871</strain>
    </source>
</reference>
<dbReference type="SUPFAM" id="SSF48179">
    <property type="entry name" value="6-phosphogluconate dehydrogenase C-terminal domain-like"/>
    <property type="match status" value="1"/>
</dbReference>
<feature type="domain" description="Prephenate/arogenate dehydrogenase" evidence="3">
    <location>
        <begin position="62"/>
        <end position="343"/>
    </location>
</feature>
<gene>
    <name evidence="4" type="ORF">HKI87_14g77330</name>
</gene>
<dbReference type="PANTHER" id="PTHR43207">
    <property type="entry name" value="AROGENATE DEHYDROGENASE-RELATED"/>
    <property type="match status" value="1"/>
</dbReference>